<comment type="pathway">
    <text evidence="2">Amino-acid biosynthesis; L-cysteine biosynthesis; L-cysteine from L-serine: step 1/2.</text>
</comment>
<dbReference type="NCBIfam" id="NF041874">
    <property type="entry name" value="EPS_EpsC"/>
    <property type="match status" value="1"/>
</dbReference>
<evidence type="ECO:0000256" key="9">
    <source>
        <dbReference type="ARBA" id="ARBA00022737"/>
    </source>
</evidence>
<evidence type="ECO:0000256" key="2">
    <source>
        <dbReference type="ARBA" id="ARBA00004876"/>
    </source>
</evidence>
<accession>A0A1J5S2R9</accession>
<sequence length="254" mass="27471">METSILSRLREDIHCVFARDPAARSAWEVLTCYPGFHALQFHRCAHWLWGRGLRWLARWVSHWGRWLTGIEIHPGATIGRRVFIDHGMGVVVGETAEIGDDCTLYHGVTLGGTSWNKGKRHPTLAPGVVIGAGAKVLGPISIGEGAKIGSNAVVVRDVPPGATAVGIPARIIMGERDQVREAKAAKMGFSAYAVTRAEDDPVSLAIHGLLDHAVSTDRRIEQLLQLLEHAGVAVGDEAATADRFDPNYLGKIVD</sequence>
<dbReference type="InterPro" id="IPR011004">
    <property type="entry name" value="Trimer_LpxA-like_sf"/>
</dbReference>
<dbReference type="Pfam" id="PF00132">
    <property type="entry name" value="Hexapep"/>
    <property type="match status" value="1"/>
</dbReference>
<dbReference type="InterPro" id="IPR010493">
    <property type="entry name" value="Ser_AcTrfase_N"/>
</dbReference>
<evidence type="ECO:0000256" key="4">
    <source>
        <dbReference type="ARBA" id="ARBA00013266"/>
    </source>
</evidence>
<dbReference type="Pfam" id="PF06426">
    <property type="entry name" value="SATase_N"/>
    <property type="match status" value="1"/>
</dbReference>
<dbReference type="InterPro" id="IPR053376">
    <property type="entry name" value="Serine_acetyltransferase"/>
</dbReference>
<dbReference type="Gene3D" id="1.10.3130.10">
    <property type="entry name" value="serine acetyltransferase, domain 1"/>
    <property type="match status" value="1"/>
</dbReference>
<proteinExistence type="inferred from homology"/>
<gene>
    <name evidence="14" type="primary">cysE_8</name>
    <name evidence="14" type="ORF">GALL_152560</name>
</gene>
<evidence type="ECO:0000256" key="3">
    <source>
        <dbReference type="ARBA" id="ARBA00007274"/>
    </source>
</evidence>
<dbReference type="EMBL" id="MLJW01000073">
    <property type="protein sequence ID" value="OIR02543.1"/>
    <property type="molecule type" value="Genomic_DNA"/>
</dbReference>
<evidence type="ECO:0000313" key="14">
    <source>
        <dbReference type="EMBL" id="OIR02543.1"/>
    </source>
</evidence>
<dbReference type="PROSITE" id="PS00101">
    <property type="entry name" value="HEXAPEP_TRANSFERASES"/>
    <property type="match status" value="1"/>
</dbReference>
<keyword evidence="9" id="KW-0677">Repeat</keyword>
<dbReference type="InterPro" id="IPR042122">
    <property type="entry name" value="Ser_AcTrfase_N_sf"/>
</dbReference>
<evidence type="ECO:0000256" key="10">
    <source>
        <dbReference type="ARBA" id="ARBA00023192"/>
    </source>
</evidence>
<evidence type="ECO:0000256" key="1">
    <source>
        <dbReference type="ARBA" id="ARBA00004496"/>
    </source>
</evidence>
<dbReference type="SUPFAM" id="SSF51161">
    <property type="entry name" value="Trimeric LpxA-like enzymes"/>
    <property type="match status" value="1"/>
</dbReference>
<evidence type="ECO:0000256" key="11">
    <source>
        <dbReference type="ARBA" id="ARBA00023315"/>
    </source>
</evidence>
<dbReference type="PANTHER" id="PTHR42811">
    <property type="entry name" value="SERINE ACETYLTRANSFERASE"/>
    <property type="match status" value="1"/>
</dbReference>
<comment type="similarity">
    <text evidence="3">Belongs to the transferase hexapeptide repeat family.</text>
</comment>
<dbReference type="Gene3D" id="2.160.10.10">
    <property type="entry name" value="Hexapeptide repeat proteins"/>
    <property type="match status" value="1"/>
</dbReference>
<dbReference type="NCBIfam" id="TIGR01172">
    <property type="entry name" value="cysE"/>
    <property type="match status" value="1"/>
</dbReference>
<evidence type="ECO:0000256" key="5">
    <source>
        <dbReference type="ARBA" id="ARBA00018522"/>
    </source>
</evidence>
<evidence type="ECO:0000256" key="7">
    <source>
        <dbReference type="ARBA" id="ARBA00022605"/>
    </source>
</evidence>
<evidence type="ECO:0000256" key="8">
    <source>
        <dbReference type="ARBA" id="ARBA00022679"/>
    </source>
</evidence>
<dbReference type="UniPathway" id="UPA00136">
    <property type="reaction ID" value="UER00199"/>
</dbReference>
<comment type="subcellular location">
    <subcellularLocation>
        <location evidence="1">Cytoplasm</location>
    </subcellularLocation>
</comment>
<keyword evidence="8 14" id="KW-0808">Transferase</keyword>
<keyword evidence="11 14" id="KW-0012">Acyltransferase</keyword>
<dbReference type="InterPro" id="IPR045304">
    <property type="entry name" value="LbH_SAT"/>
</dbReference>
<evidence type="ECO:0000256" key="6">
    <source>
        <dbReference type="ARBA" id="ARBA00022490"/>
    </source>
</evidence>
<evidence type="ECO:0000256" key="12">
    <source>
        <dbReference type="ARBA" id="ARBA00049486"/>
    </source>
</evidence>
<dbReference type="InterPro" id="IPR001451">
    <property type="entry name" value="Hexapep"/>
</dbReference>
<dbReference type="EC" id="2.3.1.30" evidence="4"/>
<dbReference type="FunFam" id="1.10.3130.10:FF:000003">
    <property type="entry name" value="Serine acetyltransferase"/>
    <property type="match status" value="1"/>
</dbReference>
<dbReference type="GO" id="GO:0006535">
    <property type="term" value="P:cysteine biosynthetic process from serine"/>
    <property type="evidence" value="ECO:0007669"/>
    <property type="project" value="InterPro"/>
</dbReference>
<comment type="caution">
    <text evidence="14">The sequence shown here is derived from an EMBL/GenBank/DDBJ whole genome shotgun (WGS) entry which is preliminary data.</text>
</comment>
<reference evidence="14" key="1">
    <citation type="submission" date="2016-10" db="EMBL/GenBank/DDBJ databases">
        <title>Sequence of Gallionella enrichment culture.</title>
        <authorList>
            <person name="Poehlein A."/>
            <person name="Muehling M."/>
            <person name="Daniel R."/>
        </authorList>
    </citation>
    <scope>NUCLEOTIDE SEQUENCE</scope>
</reference>
<dbReference type="InterPro" id="IPR005881">
    <property type="entry name" value="Ser_O-AcTrfase"/>
</dbReference>
<dbReference type="InterPro" id="IPR018357">
    <property type="entry name" value="Hexapep_transf_CS"/>
</dbReference>
<dbReference type="GO" id="GO:0009001">
    <property type="term" value="F:serine O-acetyltransferase activity"/>
    <property type="evidence" value="ECO:0007669"/>
    <property type="project" value="UniProtKB-EC"/>
</dbReference>
<name>A0A1J5S2R9_9ZZZZ</name>
<evidence type="ECO:0000259" key="13">
    <source>
        <dbReference type="Pfam" id="PF06426"/>
    </source>
</evidence>
<keyword evidence="6" id="KW-0963">Cytoplasm</keyword>
<comment type="catalytic activity">
    <reaction evidence="12">
        <text>L-serine + acetyl-CoA = O-acetyl-L-serine + CoA</text>
        <dbReference type="Rhea" id="RHEA:24560"/>
        <dbReference type="ChEBI" id="CHEBI:33384"/>
        <dbReference type="ChEBI" id="CHEBI:57287"/>
        <dbReference type="ChEBI" id="CHEBI:57288"/>
        <dbReference type="ChEBI" id="CHEBI:58340"/>
        <dbReference type="EC" id="2.3.1.30"/>
    </reaction>
</comment>
<keyword evidence="10" id="KW-0198">Cysteine biosynthesis</keyword>
<dbReference type="FunFam" id="2.160.10.10:FF:000007">
    <property type="entry name" value="Serine acetyltransferase"/>
    <property type="match status" value="1"/>
</dbReference>
<dbReference type="GO" id="GO:0005737">
    <property type="term" value="C:cytoplasm"/>
    <property type="evidence" value="ECO:0007669"/>
    <property type="project" value="UniProtKB-SubCell"/>
</dbReference>
<organism evidence="14">
    <name type="scientific">mine drainage metagenome</name>
    <dbReference type="NCBI Taxonomy" id="410659"/>
    <lineage>
        <taxon>unclassified sequences</taxon>
        <taxon>metagenomes</taxon>
        <taxon>ecological metagenomes</taxon>
    </lineage>
</organism>
<protein>
    <recommendedName>
        <fullName evidence="5">Serine acetyltransferase</fullName>
        <ecNumber evidence="4">2.3.1.30</ecNumber>
    </recommendedName>
</protein>
<dbReference type="AlphaFoldDB" id="A0A1J5S2R9"/>
<dbReference type="CDD" id="cd03354">
    <property type="entry name" value="LbH_SAT"/>
    <property type="match status" value="1"/>
</dbReference>
<keyword evidence="7" id="KW-0028">Amino-acid biosynthesis</keyword>
<feature type="domain" description="Serine acetyltransferase N-terminal" evidence="13">
    <location>
        <begin position="3"/>
        <end position="40"/>
    </location>
</feature>